<accession>A0AAW1K3Y0</accession>
<feature type="domain" description="C2H2-type" evidence="7">
    <location>
        <begin position="150"/>
        <end position="178"/>
    </location>
</feature>
<evidence type="ECO:0000256" key="5">
    <source>
        <dbReference type="PROSITE-ProRule" id="PRU00042"/>
    </source>
</evidence>
<gene>
    <name evidence="8" type="ORF">QE152_g24689</name>
</gene>
<dbReference type="Gene3D" id="3.30.160.60">
    <property type="entry name" value="Classic Zinc Finger"/>
    <property type="match status" value="2"/>
</dbReference>
<dbReference type="Pfam" id="PF00096">
    <property type="entry name" value="zf-C2H2"/>
    <property type="match status" value="2"/>
</dbReference>
<dbReference type="PROSITE" id="PS50157">
    <property type="entry name" value="ZINC_FINGER_C2H2_2"/>
    <property type="match status" value="3"/>
</dbReference>
<protein>
    <submittedName>
        <fullName evidence="8">Zinc finger, C2H2 type</fullName>
    </submittedName>
</protein>
<dbReference type="GO" id="GO:0000978">
    <property type="term" value="F:RNA polymerase II cis-regulatory region sequence-specific DNA binding"/>
    <property type="evidence" value="ECO:0007669"/>
    <property type="project" value="TreeGrafter"/>
</dbReference>
<evidence type="ECO:0000256" key="2">
    <source>
        <dbReference type="ARBA" id="ARBA00022737"/>
    </source>
</evidence>
<evidence type="ECO:0000256" key="1">
    <source>
        <dbReference type="ARBA" id="ARBA00022723"/>
    </source>
</evidence>
<dbReference type="GO" id="GO:0008270">
    <property type="term" value="F:zinc ion binding"/>
    <property type="evidence" value="ECO:0007669"/>
    <property type="project" value="UniProtKB-KW"/>
</dbReference>
<dbReference type="AlphaFoldDB" id="A0AAW1K3Y0"/>
<proteinExistence type="predicted"/>
<comment type="caution">
    <text evidence="8">The sequence shown here is derived from an EMBL/GenBank/DDBJ whole genome shotgun (WGS) entry which is preliminary data.</text>
</comment>
<name>A0AAW1K3Y0_POPJA</name>
<feature type="region of interest" description="Disordered" evidence="6">
    <location>
        <begin position="34"/>
        <end position="87"/>
    </location>
</feature>
<evidence type="ECO:0000256" key="3">
    <source>
        <dbReference type="ARBA" id="ARBA00022771"/>
    </source>
</evidence>
<evidence type="ECO:0000256" key="6">
    <source>
        <dbReference type="SAM" id="MobiDB-lite"/>
    </source>
</evidence>
<evidence type="ECO:0000313" key="8">
    <source>
        <dbReference type="EMBL" id="KAK9712874.1"/>
    </source>
</evidence>
<dbReference type="InterPro" id="IPR013087">
    <property type="entry name" value="Znf_C2H2_type"/>
</dbReference>
<dbReference type="PANTHER" id="PTHR46451:SF1">
    <property type="entry name" value="RAS-RESPONSIVE ELEMENT-BINDING PROTEIN 1"/>
    <property type="match status" value="1"/>
</dbReference>
<feature type="compositionally biased region" description="Polar residues" evidence="6">
    <location>
        <begin position="60"/>
        <end position="69"/>
    </location>
</feature>
<feature type="domain" description="C2H2-type" evidence="7">
    <location>
        <begin position="8"/>
        <end position="35"/>
    </location>
</feature>
<dbReference type="SUPFAM" id="SSF57667">
    <property type="entry name" value="beta-beta-alpha zinc fingers"/>
    <property type="match status" value="1"/>
</dbReference>
<dbReference type="SMART" id="SM00355">
    <property type="entry name" value="ZnF_C2H2"/>
    <property type="match status" value="3"/>
</dbReference>
<keyword evidence="4" id="KW-0862">Zinc</keyword>
<sequence length="231" mass="26966">MMQSIIDYVCSDCNESFDNASFLLKHFAQHVTATQVNKQEEKSNSKQKRTSIPDLYPIKTKNNINNPDRSTNKQESDENGDSGFEDVNPAKFCQVTMEDKKDKTKESRYGSESTDKCQVRRFVCIYCTKTFRWGTDFKRHLLIHTGERPFKCEQCKLSFTRNFLLKRHKLKCHANNNVLFNAVKMKIPLLKPLEVPIKHKARKQDKCNIKRKMCSTKVVYQSNLKNLICNI</sequence>
<evidence type="ECO:0000259" key="7">
    <source>
        <dbReference type="PROSITE" id="PS50157"/>
    </source>
</evidence>
<dbReference type="GO" id="GO:0001228">
    <property type="term" value="F:DNA-binding transcription activator activity, RNA polymerase II-specific"/>
    <property type="evidence" value="ECO:0007669"/>
    <property type="project" value="TreeGrafter"/>
</dbReference>
<dbReference type="InterPro" id="IPR036236">
    <property type="entry name" value="Znf_C2H2_sf"/>
</dbReference>
<keyword evidence="1" id="KW-0479">Metal-binding</keyword>
<reference evidence="8 9" key="1">
    <citation type="journal article" date="2024" name="BMC Genomics">
        <title>De novo assembly and annotation of Popillia japonica's genome with initial clues to its potential as an invasive pest.</title>
        <authorList>
            <person name="Cucini C."/>
            <person name="Boschi S."/>
            <person name="Funari R."/>
            <person name="Cardaioli E."/>
            <person name="Iannotti N."/>
            <person name="Marturano G."/>
            <person name="Paoli F."/>
            <person name="Bruttini M."/>
            <person name="Carapelli A."/>
            <person name="Frati F."/>
            <person name="Nardi F."/>
        </authorList>
    </citation>
    <scope>NUCLEOTIDE SEQUENCE [LARGE SCALE GENOMIC DNA]</scope>
    <source>
        <strain evidence="8">DMR45628</strain>
    </source>
</reference>
<keyword evidence="2" id="KW-0677">Repeat</keyword>
<dbReference type="FunFam" id="3.30.160.60:FF:000624">
    <property type="entry name" value="zinc finger protein 697"/>
    <property type="match status" value="1"/>
</dbReference>
<dbReference type="PANTHER" id="PTHR46451">
    <property type="entry name" value="RAS-RESPONSIVE ELEMENT-BINDING PROTEIN 1"/>
    <property type="match status" value="1"/>
</dbReference>
<keyword evidence="9" id="KW-1185">Reference proteome</keyword>
<organism evidence="8 9">
    <name type="scientific">Popillia japonica</name>
    <name type="common">Japanese beetle</name>
    <dbReference type="NCBI Taxonomy" id="7064"/>
    <lineage>
        <taxon>Eukaryota</taxon>
        <taxon>Metazoa</taxon>
        <taxon>Ecdysozoa</taxon>
        <taxon>Arthropoda</taxon>
        <taxon>Hexapoda</taxon>
        <taxon>Insecta</taxon>
        <taxon>Pterygota</taxon>
        <taxon>Neoptera</taxon>
        <taxon>Endopterygota</taxon>
        <taxon>Coleoptera</taxon>
        <taxon>Polyphaga</taxon>
        <taxon>Scarabaeiformia</taxon>
        <taxon>Scarabaeidae</taxon>
        <taxon>Rutelinae</taxon>
        <taxon>Popillia</taxon>
    </lineage>
</organism>
<feature type="domain" description="C2H2-type" evidence="7">
    <location>
        <begin position="122"/>
        <end position="149"/>
    </location>
</feature>
<keyword evidence="3 5" id="KW-0863">Zinc-finger</keyword>
<evidence type="ECO:0000256" key="4">
    <source>
        <dbReference type="ARBA" id="ARBA00022833"/>
    </source>
</evidence>
<dbReference type="EMBL" id="JASPKY010000256">
    <property type="protein sequence ID" value="KAK9712874.1"/>
    <property type="molecule type" value="Genomic_DNA"/>
</dbReference>
<dbReference type="PROSITE" id="PS00028">
    <property type="entry name" value="ZINC_FINGER_C2H2_1"/>
    <property type="match status" value="3"/>
</dbReference>
<dbReference type="Proteomes" id="UP001458880">
    <property type="component" value="Unassembled WGS sequence"/>
</dbReference>
<dbReference type="InterPro" id="IPR052795">
    <property type="entry name" value="RREB1"/>
</dbReference>
<dbReference type="GO" id="GO:0005634">
    <property type="term" value="C:nucleus"/>
    <property type="evidence" value="ECO:0007669"/>
    <property type="project" value="TreeGrafter"/>
</dbReference>
<evidence type="ECO:0000313" key="9">
    <source>
        <dbReference type="Proteomes" id="UP001458880"/>
    </source>
</evidence>